<sequence>MNNKIEICKFDSLIEEEIYFLVNNQKIIGFNVSPQQQEIGKIYEAEIDIFVNDVLEIEEQKNQYLKKIEHINNYSYALWGKMLGDNTLDVGFFITSDLFEDYRYLVGRYVYLKVDRLQVYCEDKV</sequence>
<keyword evidence="2" id="KW-1185">Reference proteome</keyword>
<protein>
    <recommendedName>
        <fullName evidence="3">YopX protein domain-containing protein</fullName>
    </recommendedName>
</protein>
<accession>A0ABR4Y565</accession>
<name>A0ABR4Y565_9BACI</name>
<evidence type="ECO:0000313" key="1">
    <source>
        <dbReference type="EMBL" id="KGR89601.1"/>
    </source>
</evidence>
<dbReference type="Proteomes" id="UP000030487">
    <property type="component" value="Unassembled WGS sequence"/>
</dbReference>
<evidence type="ECO:0008006" key="3">
    <source>
        <dbReference type="Google" id="ProtNLM"/>
    </source>
</evidence>
<comment type="caution">
    <text evidence="1">The sequence shown here is derived from an EMBL/GenBank/DDBJ whole genome shotgun (WGS) entry which is preliminary data.</text>
</comment>
<proteinExistence type="predicted"/>
<reference evidence="1 2" key="1">
    <citation type="submission" date="2014-02" db="EMBL/GenBank/DDBJ databases">
        <title>Draft genome sequence of Lysinibacillus boronitolerans NBRC 103108.</title>
        <authorList>
            <person name="Zhang F."/>
            <person name="Wang G."/>
            <person name="Zhang L."/>
        </authorList>
    </citation>
    <scope>NUCLEOTIDE SEQUENCE [LARGE SCALE GENOMIC DNA]</scope>
    <source>
        <strain evidence="1 2">NBRC 103108</strain>
    </source>
</reference>
<evidence type="ECO:0000313" key="2">
    <source>
        <dbReference type="Proteomes" id="UP000030487"/>
    </source>
</evidence>
<gene>
    <name evidence="1" type="ORF">CD31_00390</name>
</gene>
<dbReference type="EMBL" id="JPVR01000037">
    <property type="protein sequence ID" value="KGR89601.1"/>
    <property type="molecule type" value="Genomic_DNA"/>
</dbReference>
<dbReference type="RefSeq" id="WP_036074844.1">
    <property type="nucleotide sequence ID" value="NZ_AVCW01000045.1"/>
</dbReference>
<organism evidence="1 2">
    <name type="scientific">Lysinibacillus boronitolerans JCM 21713 = 10a = NBRC 103108</name>
    <dbReference type="NCBI Taxonomy" id="1294264"/>
    <lineage>
        <taxon>Bacteria</taxon>
        <taxon>Bacillati</taxon>
        <taxon>Bacillota</taxon>
        <taxon>Bacilli</taxon>
        <taxon>Bacillales</taxon>
        <taxon>Bacillaceae</taxon>
        <taxon>Lysinibacillus</taxon>
    </lineage>
</organism>